<comment type="subcellular location">
    <subcellularLocation>
        <location evidence="1">Cell membrane</location>
        <topology evidence="1">Multi-pass membrane protein</topology>
    </subcellularLocation>
</comment>
<dbReference type="InterPro" id="IPR003660">
    <property type="entry name" value="HAMP_dom"/>
</dbReference>
<dbReference type="InterPro" id="IPR004090">
    <property type="entry name" value="Chemotax_Me-accpt_rcpt"/>
</dbReference>
<sequence length="569" mass="61473">MKRYRDWCIQCKIVSITLLTMLLLISALFGYILPMFRDNLMTEKELATRHIVELAMGVLEQYDAAAKSGKLPLEQAQQEATEQIARLRYEGKEYLWINDLGKPAPRMIMHPTVPALNGKVLDDTKFNKATLMQDAADGPTKKLDNMNLFSAFVEVADRAGHGFVMYQWPKPKQGGGTTEELYPKLSYVKKFAPWGWVLGSGIYVDDVDKQAARVMWTLLAGTLLLAACGIAIAVAIGRGVVRPMNTMQQALEQMASGEGDLTRRLPIQREDETGVLARTFNRFLENLHNIIRDVSQGTQELNSAADRLHATAEHIADSSLEMSSQSVSVATAVEEMAATSQSIAQSCAQAYENANRACLTAQDGSAVVSQAVASIRAIADRVQESSHTVETLGARSDQIGQIIGTIEDIADQTNLLALNAAIEAARAGEMGRGFAVVADEVRALAERTTRATREIGEMIKVIQQETATAVASMGAGVQAVEQGTIEAAKSGQALEEILAQISEVTSQINQIATAAEEQTATTNDISGNMQRIVSAVDTSTAQAHATGQEATELANMSGNLANLVGRFRV</sequence>
<dbReference type="PANTHER" id="PTHR32089:SF112">
    <property type="entry name" value="LYSOZYME-LIKE PROTEIN-RELATED"/>
    <property type="match status" value="1"/>
</dbReference>
<evidence type="ECO:0000256" key="7">
    <source>
        <dbReference type="ARBA" id="ARBA00029447"/>
    </source>
</evidence>
<dbReference type="PROSITE" id="PS50111">
    <property type="entry name" value="CHEMOTAXIS_TRANSDUC_2"/>
    <property type="match status" value="1"/>
</dbReference>
<evidence type="ECO:0000256" key="8">
    <source>
        <dbReference type="PROSITE-ProRule" id="PRU00284"/>
    </source>
</evidence>
<dbReference type="Pfam" id="PF08269">
    <property type="entry name" value="dCache_2"/>
    <property type="match status" value="1"/>
</dbReference>
<proteinExistence type="inferred from homology"/>
<dbReference type="SMART" id="SM01049">
    <property type="entry name" value="Cache_2"/>
    <property type="match status" value="1"/>
</dbReference>
<dbReference type="GO" id="GO:0004888">
    <property type="term" value="F:transmembrane signaling receptor activity"/>
    <property type="evidence" value="ECO:0007669"/>
    <property type="project" value="InterPro"/>
</dbReference>
<dbReference type="PROSITE" id="PS50885">
    <property type="entry name" value="HAMP"/>
    <property type="match status" value="1"/>
</dbReference>
<evidence type="ECO:0000256" key="4">
    <source>
        <dbReference type="ARBA" id="ARBA00022989"/>
    </source>
</evidence>
<dbReference type="InterPro" id="IPR033480">
    <property type="entry name" value="sCache_2"/>
</dbReference>
<keyword evidence="3 9" id="KW-0812">Transmembrane</keyword>
<dbReference type="GO" id="GO:0006935">
    <property type="term" value="P:chemotaxis"/>
    <property type="evidence" value="ECO:0007669"/>
    <property type="project" value="InterPro"/>
</dbReference>
<feature type="transmembrane region" description="Helical" evidence="9">
    <location>
        <begin position="214"/>
        <end position="237"/>
    </location>
</feature>
<dbReference type="Proteomes" id="UP000002420">
    <property type="component" value="Chromosome"/>
</dbReference>
<protein>
    <submittedName>
        <fullName evidence="12">Methyl-accepting chemotaxis sensory transducer</fullName>
    </submittedName>
</protein>
<dbReference type="FunFam" id="1.10.287.950:FF:000001">
    <property type="entry name" value="Methyl-accepting chemotaxis sensory transducer"/>
    <property type="match status" value="1"/>
</dbReference>
<dbReference type="GO" id="GO:0007165">
    <property type="term" value="P:signal transduction"/>
    <property type="evidence" value="ECO:0007669"/>
    <property type="project" value="UniProtKB-KW"/>
</dbReference>
<keyword evidence="2" id="KW-1003">Cell membrane</keyword>
<evidence type="ECO:0000256" key="3">
    <source>
        <dbReference type="ARBA" id="ARBA00022692"/>
    </source>
</evidence>
<evidence type="ECO:0000256" key="5">
    <source>
        <dbReference type="ARBA" id="ARBA00023136"/>
    </source>
</evidence>
<dbReference type="OrthoDB" id="9791237at2"/>
<keyword evidence="13" id="KW-1185">Reference proteome</keyword>
<keyword evidence="5 9" id="KW-0472">Membrane</keyword>
<dbReference type="Gene3D" id="3.30.450.20">
    <property type="entry name" value="PAS domain"/>
    <property type="match status" value="1"/>
</dbReference>
<dbReference type="PRINTS" id="PR00260">
    <property type="entry name" value="CHEMTRNSDUCR"/>
</dbReference>
<keyword evidence="4 9" id="KW-1133">Transmembrane helix</keyword>
<evidence type="ECO:0000256" key="1">
    <source>
        <dbReference type="ARBA" id="ARBA00004651"/>
    </source>
</evidence>
<gene>
    <name evidence="12" type="ordered locus">Glov_0461</name>
</gene>
<reference evidence="12 13" key="1">
    <citation type="submission" date="2008-05" db="EMBL/GenBank/DDBJ databases">
        <title>Complete sequence of chromosome of Geobacter lovleyi SZ.</title>
        <authorList>
            <consortium name="US DOE Joint Genome Institute"/>
            <person name="Lucas S."/>
            <person name="Copeland A."/>
            <person name="Lapidus A."/>
            <person name="Glavina del Rio T."/>
            <person name="Dalin E."/>
            <person name="Tice H."/>
            <person name="Bruce D."/>
            <person name="Goodwin L."/>
            <person name="Pitluck S."/>
            <person name="Chertkov O."/>
            <person name="Meincke L."/>
            <person name="Brettin T."/>
            <person name="Detter J.C."/>
            <person name="Han C."/>
            <person name="Tapia R."/>
            <person name="Kuske C.R."/>
            <person name="Schmutz J."/>
            <person name="Larimer F."/>
            <person name="Land M."/>
            <person name="Hauser L."/>
            <person name="Kyrpides N."/>
            <person name="Mikhailova N."/>
            <person name="Sung Y."/>
            <person name="Fletcher K.E."/>
            <person name="Ritalahti K.M."/>
            <person name="Loeffler F.E."/>
            <person name="Richardson P."/>
        </authorList>
    </citation>
    <scope>NUCLEOTIDE SEQUENCE [LARGE SCALE GENOMIC DNA]</scope>
    <source>
        <strain evidence="13">ATCC BAA-1151 / DSM 17278 / SZ</strain>
    </source>
</reference>
<dbReference type="SMART" id="SM00283">
    <property type="entry name" value="MA"/>
    <property type="match status" value="1"/>
</dbReference>
<accession>B3E2D6</accession>
<evidence type="ECO:0000313" key="13">
    <source>
        <dbReference type="Proteomes" id="UP000002420"/>
    </source>
</evidence>
<dbReference type="InterPro" id="IPR004010">
    <property type="entry name" value="Double_Cache_2"/>
</dbReference>
<dbReference type="Gene3D" id="1.10.287.950">
    <property type="entry name" value="Methyl-accepting chemotaxis protein"/>
    <property type="match status" value="1"/>
</dbReference>
<feature type="domain" description="Methyl-accepting transducer" evidence="10">
    <location>
        <begin position="297"/>
        <end position="533"/>
    </location>
</feature>
<dbReference type="eggNOG" id="COG0840">
    <property type="taxonomic scope" value="Bacteria"/>
</dbReference>
<organism evidence="12 13">
    <name type="scientific">Trichlorobacter lovleyi (strain ATCC BAA-1151 / DSM 17278 / SZ)</name>
    <name type="common">Geobacter lovleyi</name>
    <dbReference type="NCBI Taxonomy" id="398767"/>
    <lineage>
        <taxon>Bacteria</taxon>
        <taxon>Pseudomonadati</taxon>
        <taxon>Thermodesulfobacteriota</taxon>
        <taxon>Desulfuromonadia</taxon>
        <taxon>Geobacterales</taxon>
        <taxon>Geobacteraceae</taxon>
        <taxon>Trichlorobacter</taxon>
    </lineage>
</organism>
<dbReference type="KEGG" id="glo:Glov_0461"/>
<evidence type="ECO:0000256" key="9">
    <source>
        <dbReference type="SAM" id="Phobius"/>
    </source>
</evidence>
<dbReference type="SMART" id="SM00304">
    <property type="entry name" value="HAMP"/>
    <property type="match status" value="1"/>
</dbReference>
<evidence type="ECO:0000259" key="10">
    <source>
        <dbReference type="PROSITE" id="PS50111"/>
    </source>
</evidence>
<dbReference type="STRING" id="398767.Glov_0461"/>
<evidence type="ECO:0000313" key="12">
    <source>
        <dbReference type="EMBL" id="ACD94189.1"/>
    </source>
</evidence>
<evidence type="ECO:0000259" key="11">
    <source>
        <dbReference type="PROSITE" id="PS50885"/>
    </source>
</evidence>
<dbReference type="CDD" id="cd11386">
    <property type="entry name" value="MCP_signal"/>
    <property type="match status" value="1"/>
</dbReference>
<feature type="transmembrane region" description="Helical" evidence="9">
    <location>
        <begin position="12"/>
        <end position="33"/>
    </location>
</feature>
<dbReference type="InterPro" id="IPR004089">
    <property type="entry name" value="MCPsignal_dom"/>
</dbReference>
<dbReference type="SUPFAM" id="SSF58104">
    <property type="entry name" value="Methyl-accepting chemotaxis protein (MCP) signaling domain"/>
    <property type="match status" value="1"/>
</dbReference>
<comment type="similarity">
    <text evidence="7">Belongs to the methyl-accepting chemotaxis (MCP) protein family.</text>
</comment>
<dbReference type="AlphaFoldDB" id="B3E2D6"/>
<dbReference type="PANTHER" id="PTHR32089">
    <property type="entry name" value="METHYL-ACCEPTING CHEMOTAXIS PROTEIN MCPB"/>
    <property type="match status" value="1"/>
</dbReference>
<dbReference type="Pfam" id="PF00015">
    <property type="entry name" value="MCPsignal"/>
    <property type="match status" value="1"/>
</dbReference>
<dbReference type="Pfam" id="PF00672">
    <property type="entry name" value="HAMP"/>
    <property type="match status" value="1"/>
</dbReference>
<dbReference type="RefSeq" id="WP_012468545.1">
    <property type="nucleotide sequence ID" value="NC_010814.1"/>
</dbReference>
<dbReference type="GO" id="GO:0005886">
    <property type="term" value="C:plasma membrane"/>
    <property type="evidence" value="ECO:0007669"/>
    <property type="project" value="UniProtKB-SubCell"/>
</dbReference>
<name>B3E2D6_TRIL1</name>
<evidence type="ECO:0000256" key="6">
    <source>
        <dbReference type="ARBA" id="ARBA00023224"/>
    </source>
</evidence>
<dbReference type="CDD" id="cd06225">
    <property type="entry name" value="HAMP"/>
    <property type="match status" value="1"/>
</dbReference>
<dbReference type="EMBL" id="CP001089">
    <property type="protein sequence ID" value="ACD94189.1"/>
    <property type="molecule type" value="Genomic_DNA"/>
</dbReference>
<keyword evidence="6 8" id="KW-0807">Transducer</keyword>
<evidence type="ECO:0000256" key="2">
    <source>
        <dbReference type="ARBA" id="ARBA00022475"/>
    </source>
</evidence>
<feature type="domain" description="HAMP" evidence="11">
    <location>
        <begin position="238"/>
        <end position="292"/>
    </location>
</feature>
<dbReference type="HOGENOM" id="CLU_000445_107_21_7"/>